<protein>
    <submittedName>
        <fullName evidence="1">Uncharacterized protein</fullName>
    </submittedName>
</protein>
<reference evidence="1 2" key="1">
    <citation type="journal article" date="2015" name="Nature">
        <title>rRNA introns, odd ribosomes, and small enigmatic genomes across a large radiation of phyla.</title>
        <authorList>
            <person name="Brown C.T."/>
            <person name="Hug L.A."/>
            <person name="Thomas B.C."/>
            <person name="Sharon I."/>
            <person name="Castelle C.J."/>
            <person name="Singh A."/>
            <person name="Wilkins M.J."/>
            <person name="Williams K.H."/>
            <person name="Banfield J.F."/>
        </authorList>
    </citation>
    <scope>NUCLEOTIDE SEQUENCE [LARGE SCALE GENOMIC DNA]</scope>
</reference>
<accession>A0A0G1IE21</accession>
<comment type="caution">
    <text evidence="1">The sequence shown here is derived from an EMBL/GenBank/DDBJ whole genome shotgun (WGS) entry which is preliminary data.</text>
</comment>
<sequence>MAKPQKESIWLLKKPIGDSEVIRRGNLMRRTTSAFTCEFCGTYHKELNQADVGRTIFRLLGREGVMECCGKLVDIVYKEWKNNFVEHFLEEEFSAAPLDNKFYVLRGTLLHAIGKWKAKAEKTREEANKVVKLAVGLTS</sequence>
<dbReference type="AlphaFoldDB" id="A0A0G1IE21"/>
<evidence type="ECO:0000313" key="2">
    <source>
        <dbReference type="Proteomes" id="UP000033977"/>
    </source>
</evidence>
<evidence type="ECO:0000313" key="1">
    <source>
        <dbReference type="EMBL" id="KKT57475.1"/>
    </source>
</evidence>
<proteinExistence type="predicted"/>
<dbReference type="Proteomes" id="UP000033977">
    <property type="component" value="Unassembled WGS sequence"/>
</dbReference>
<name>A0A0G1IE21_9BACT</name>
<gene>
    <name evidence="1" type="ORF">UW49_C0004G0090</name>
</gene>
<dbReference type="EMBL" id="LCIN01000004">
    <property type="protein sequence ID" value="KKT57475.1"/>
    <property type="molecule type" value="Genomic_DNA"/>
</dbReference>
<organism evidence="1 2">
    <name type="scientific">Candidatus Giovannonibacteria bacterium GW2011_GWB1_44_23</name>
    <dbReference type="NCBI Taxonomy" id="1618652"/>
    <lineage>
        <taxon>Bacteria</taxon>
        <taxon>Candidatus Giovannoniibacteriota</taxon>
    </lineage>
</organism>